<dbReference type="PANTHER" id="PTHR45749:SF21">
    <property type="entry name" value="DUF4371 DOMAIN-CONTAINING PROTEIN"/>
    <property type="match status" value="1"/>
</dbReference>
<dbReference type="SUPFAM" id="SSF53098">
    <property type="entry name" value="Ribonuclease H-like"/>
    <property type="match status" value="1"/>
</dbReference>
<dbReference type="PANTHER" id="PTHR45749">
    <property type="match status" value="1"/>
</dbReference>
<dbReference type="GeneID" id="103307868"/>
<dbReference type="Pfam" id="PF05699">
    <property type="entry name" value="Dimer_Tnp_hAT"/>
    <property type="match status" value="1"/>
</dbReference>
<proteinExistence type="predicted"/>
<protein>
    <recommendedName>
        <fullName evidence="2">HAT C-terminal dimerisation domain-containing protein</fullName>
    </recommendedName>
</protein>
<dbReference type="Proteomes" id="UP000007819">
    <property type="component" value="Chromosome X"/>
</dbReference>
<dbReference type="AlphaFoldDB" id="A0A8R1X0D3"/>
<evidence type="ECO:0000313" key="3">
    <source>
        <dbReference type="EnsemblMetazoa" id="XP_008178502.1"/>
    </source>
</evidence>
<evidence type="ECO:0000256" key="1">
    <source>
        <dbReference type="SAM" id="MobiDB-lite"/>
    </source>
</evidence>
<organism evidence="3 4">
    <name type="scientific">Acyrthosiphon pisum</name>
    <name type="common">Pea aphid</name>
    <dbReference type="NCBI Taxonomy" id="7029"/>
    <lineage>
        <taxon>Eukaryota</taxon>
        <taxon>Metazoa</taxon>
        <taxon>Ecdysozoa</taxon>
        <taxon>Arthropoda</taxon>
        <taxon>Hexapoda</taxon>
        <taxon>Insecta</taxon>
        <taxon>Pterygota</taxon>
        <taxon>Neoptera</taxon>
        <taxon>Paraneoptera</taxon>
        <taxon>Hemiptera</taxon>
        <taxon>Sternorrhyncha</taxon>
        <taxon>Aphidomorpha</taxon>
        <taxon>Aphidoidea</taxon>
        <taxon>Aphididae</taxon>
        <taxon>Macrosiphini</taxon>
        <taxon>Acyrthosiphon</taxon>
    </lineage>
</organism>
<dbReference type="InterPro" id="IPR012337">
    <property type="entry name" value="RNaseH-like_sf"/>
</dbReference>
<sequence length="456" mass="51670">MVDSPLCECGETQTIKHMVESCPITMFKGGLTKLHEGGSTAIKWLEELNTHDCSNKYDGAASMQGKYSGLKTRIQAENPIEMFTWCFAHKLNLVIVDTCDCCINTKTFFGNVGDLIEFMRARKRTAAFVVIQEKYSALLKPLENISKANDSDSDTTSTAKNLISVITSSQFILVLVLMRRIFSVTTEVSNYLQSKSIDFMQAIKMANVAKNRLKTLRTNEGCTEIINTAKVFSTKNNLSQYDFKIMLLLRQLTSGLIIHKTFFKDLSLLTPERMLSIKTKSELPSSAFEQLSNWIDIDTNKLQYEYLTFSNSFNDLFNDTYSTQTSKSNDKNNDRTDQPYISSEIDSDDSEIEDASTTKMFRHLGFLSSHNLIAAFQYLYLAYKALCIIPASSASTEQSFSKVKLVKSRLRSTIGQNRLESSLILSCERYIEIDRHEAIDIFAKSSELLMQNLLFK</sequence>
<name>A0A8R1X0D3_ACYPI</name>
<dbReference type="EnsemblMetazoa" id="XM_008180280.1">
    <property type="protein sequence ID" value="XP_008178502.1"/>
    <property type="gene ID" value="LOC103307868"/>
</dbReference>
<evidence type="ECO:0000259" key="2">
    <source>
        <dbReference type="Pfam" id="PF05699"/>
    </source>
</evidence>
<feature type="compositionally biased region" description="Basic and acidic residues" evidence="1">
    <location>
        <begin position="328"/>
        <end position="337"/>
    </location>
</feature>
<dbReference type="InterPro" id="IPR008906">
    <property type="entry name" value="HATC_C_dom"/>
</dbReference>
<accession>A0A8R1X0D3</accession>
<feature type="region of interest" description="Disordered" evidence="1">
    <location>
        <begin position="324"/>
        <end position="344"/>
    </location>
</feature>
<keyword evidence="4" id="KW-1185">Reference proteome</keyword>
<dbReference type="RefSeq" id="XP_008178502.1">
    <property type="nucleotide sequence ID" value="XM_008180280.1"/>
</dbReference>
<dbReference type="KEGG" id="api:103307868"/>
<reference evidence="3" key="2">
    <citation type="submission" date="2022-06" db="UniProtKB">
        <authorList>
            <consortium name="EnsemblMetazoa"/>
        </authorList>
    </citation>
    <scope>IDENTIFICATION</scope>
</reference>
<reference evidence="4" key="1">
    <citation type="submission" date="2010-06" db="EMBL/GenBank/DDBJ databases">
        <authorList>
            <person name="Jiang H."/>
            <person name="Abraham K."/>
            <person name="Ali S."/>
            <person name="Alsbrooks S.L."/>
            <person name="Anim B.N."/>
            <person name="Anosike U.S."/>
            <person name="Attaway T."/>
            <person name="Bandaranaike D.P."/>
            <person name="Battles P.K."/>
            <person name="Bell S.N."/>
            <person name="Bell A.V."/>
            <person name="Beltran B."/>
            <person name="Bickham C."/>
            <person name="Bustamante Y."/>
            <person name="Caleb T."/>
            <person name="Canada A."/>
            <person name="Cardenas V."/>
            <person name="Carter K."/>
            <person name="Chacko J."/>
            <person name="Chandrabose M.N."/>
            <person name="Chavez D."/>
            <person name="Chavez A."/>
            <person name="Chen L."/>
            <person name="Chu H.-S."/>
            <person name="Claassen K.J."/>
            <person name="Cockrell R."/>
            <person name="Collins M."/>
            <person name="Cooper J.A."/>
            <person name="Cree A."/>
            <person name="Curry S.M."/>
            <person name="Da Y."/>
            <person name="Dao M.D."/>
            <person name="Das B."/>
            <person name="Davila M.-L."/>
            <person name="Davy-Carroll L."/>
            <person name="Denson S."/>
            <person name="Dinh H."/>
            <person name="Ebong V.E."/>
            <person name="Edwards J.R."/>
            <person name="Egan A."/>
            <person name="El-Daye J."/>
            <person name="Escobedo L."/>
            <person name="Fernandez S."/>
            <person name="Fernando P.R."/>
            <person name="Flagg N."/>
            <person name="Forbes L.D."/>
            <person name="Fowler R.G."/>
            <person name="Fu Q."/>
            <person name="Gabisi R.A."/>
            <person name="Ganer J."/>
            <person name="Garbino Pronczuk A."/>
            <person name="Garcia R.M."/>
            <person name="Garner T."/>
            <person name="Garrett T.E."/>
            <person name="Gonzalez D.A."/>
            <person name="Hamid H."/>
            <person name="Hawkins E.S."/>
            <person name="Hirani K."/>
            <person name="Hogues M.E."/>
            <person name="Hollins B."/>
            <person name="Hsiao C.-H."/>
            <person name="Jabil R."/>
            <person name="James M.L."/>
            <person name="Jhangiani S.N."/>
            <person name="Johnson B."/>
            <person name="Johnson Q."/>
            <person name="Joshi V."/>
            <person name="Kalu J.B."/>
            <person name="Kam C."/>
            <person name="Kashfia A."/>
            <person name="Keebler J."/>
            <person name="Kisamo H."/>
            <person name="Kovar C.L."/>
            <person name="Lago L.A."/>
            <person name="Lai C.-Y."/>
            <person name="Laidlaw J."/>
            <person name="Lara F."/>
            <person name="Le T.-K."/>
            <person name="Lee S.L."/>
            <person name="Legall F.H."/>
            <person name="Lemon S.J."/>
            <person name="Lewis L.R."/>
            <person name="Li B."/>
            <person name="Liu Y."/>
            <person name="Liu Y.-S."/>
            <person name="Lopez J."/>
            <person name="Lozado R.J."/>
            <person name="Lu J."/>
            <person name="Madu R.C."/>
            <person name="Maheshwari M."/>
            <person name="Maheshwari R."/>
            <person name="Malloy K."/>
            <person name="Martinez E."/>
            <person name="Mathew T."/>
            <person name="Mercado I.C."/>
            <person name="Mercado C."/>
            <person name="Meyer B."/>
            <person name="Montgomery K."/>
            <person name="Morgan M.B."/>
            <person name="Munidasa M."/>
            <person name="Nazareth L.V."/>
            <person name="Nelson J."/>
            <person name="Ng B.M."/>
            <person name="Nguyen N.B."/>
            <person name="Nguyen P.Q."/>
            <person name="Nguyen T."/>
            <person name="Obregon M."/>
            <person name="Okwuonu G.O."/>
            <person name="Onwere C.G."/>
            <person name="Orozco G."/>
            <person name="Parra A."/>
            <person name="Patel S."/>
            <person name="Patil S."/>
            <person name="Perez A."/>
            <person name="Perez Y."/>
            <person name="Pham C."/>
            <person name="Primus E.L."/>
            <person name="Pu L.-L."/>
            <person name="Puazo M."/>
            <person name="Qin X."/>
            <person name="Quiroz J.B."/>
            <person name="Reese J."/>
            <person name="Richards S."/>
            <person name="Rives C.M."/>
            <person name="Robberts R."/>
            <person name="Ruiz S.J."/>
            <person name="Ruiz M.J."/>
            <person name="Santibanez J."/>
            <person name="Schneider B.W."/>
            <person name="Sisson I."/>
            <person name="Smith M."/>
            <person name="Sodergren E."/>
            <person name="Song X.-Z."/>
            <person name="Song B.B."/>
            <person name="Summersgill H."/>
            <person name="Thelus R."/>
            <person name="Thornton R.D."/>
            <person name="Trejos Z.Y."/>
            <person name="Usmani K."/>
            <person name="Vattathil S."/>
            <person name="Villasana D."/>
            <person name="Walker D.L."/>
            <person name="Wang S."/>
            <person name="Wang K."/>
            <person name="White C.S."/>
            <person name="Williams A.C."/>
            <person name="Williamson J."/>
            <person name="Wilson K."/>
            <person name="Woghiren I.O."/>
            <person name="Woodworth J.R."/>
            <person name="Worley K.C."/>
            <person name="Wright R.A."/>
            <person name="Wu W."/>
            <person name="Young L."/>
            <person name="Zhang L."/>
            <person name="Zhang J."/>
            <person name="Zhu Y."/>
            <person name="Muzny D.M."/>
            <person name="Weinstock G."/>
            <person name="Gibbs R.A."/>
        </authorList>
    </citation>
    <scope>NUCLEOTIDE SEQUENCE [LARGE SCALE GENOMIC DNA]</scope>
    <source>
        <strain evidence="4">LSR1</strain>
    </source>
</reference>
<dbReference type="OrthoDB" id="6630953at2759"/>
<feature type="domain" description="HAT C-terminal dimerisation" evidence="2">
    <location>
        <begin position="373"/>
        <end position="421"/>
    </location>
</feature>
<dbReference type="GO" id="GO:0046983">
    <property type="term" value="F:protein dimerization activity"/>
    <property type="evidence" value="ECO:0007669"/>
    <property type="project" value="InterPro"/>
</dbReference>
<evidence type="ECO:0000313" key="4">
    <source>
        <dbReference type="Proteomes" id="UP000007819"/>
    </source>
</evidence>